<proteinExistence type="predicted"/>
<dbReference type="Pfam" id="PF00005">
    <property type="entry name" value="ABC_tran"/>
    <property type="match status" value="1"/>
</dbReference>
<dbReference type="CDD" id="cd03260">
    <property type="entry name" value="ABC_PstB_phosphate_transporter"/>
    <property type="match status" value="1"/>
</dbReference>
<dbReference type="GO" id="GO:0005315">
    <property type="term" value="F:phosphate transmembrane transporter activity"/>
    <property type="evidence" value="ECO:0007669"/>
    <property type="project" value="InterPro"/>
</dbReference>
<name>A0A5J4S9F9_9ZZZZ</name>
<dbReference type="Gene3D" id="3.40.50.300">
    <property type="entry name" value="P-loop containing nucleotide triphosphate hydrolases"/>
    <property type="match status" value="1"/>
</dbReference>
<dbReference type="InterPro" id="IPR003439">
    <property type="entry name" value="ABC_transporter-like_ATP-bd"/>
</dbReference>
<keyword evidence="2 4" id="KW-0067">ATP-binding</keyword>
<dbReference type="InterPro" id="IPR003593">
    <property type="entry name" value="AAA+_ATPase"/>
</dbReference>
<evidence type="ECO:0000256" key="1">
    <source>
        <dbReference type="ARBA" id="ARBA00022741"/>
    </source>
</evidence>
<feature type="domain" description="ABC transporter" evidence="3">
    <location>
        <begin position="43"/>
        <end position="285"/>
    </location>
</feature>
<dbReference type="SUPFAM" id="SSF52540">
    <property type="entry name" value="P-loop containing nucleoside triphosphate hydrolases"/>
    <property type="match status" value="1"/>
</dbReference>
<evidence type="ECO:0000259" key="3">
    <source>
        <dbReference type="PROSITE" id="PS50893"/>
    </source>
</evidence>
<dbReference type="AlphaFoldDB" id="A0A5J4S9F9"/>
<dbReference type="SMART" id="SM00382">
    <property type="entry name" value="AAA"/>
    <property type="match status" value="1"/>
</dbReference>
<dbReference type="PANTHER" id="PTHR43423">
    <property type="entry name" value="ABC TRANSPORTER I FAMILY MEMBER 17"/>
    <property type="match status" value="1"/>
</dbReference>
<dbReference type="PROSITE" id="PS50893">
    <property type="entry name" value="ABC_TRANSPORTER_2"/>
    <property type="match status" value="1"/>
</dbReference>
<dbReference type="GO" id="GO:0005524">
    <property type="term" value="F:ATP binding"/>
    <property type="evidence" value="ECO:0007669"/>
    <property type="project" value="UniProtKB-KW"/>
</dbReference>
<gene>
    <name evidence="4" type="ORF">EZS27_009738</name>
</gene>
<evidence type="ECO:0000313" key="4">
    <source>
        <dbReference type="EMBL" id="KAA6342528.1"/>
    </source>
</evidence>
<comment type="caution">
    <text evidence="4">The sequence shown here is derived from an EMBL/GenBank/DDBJ whole genome shotgun (WGS) entry which is preliminary data.</text>
</comment>
<sequence>MITASSFFHAILHLHTMIHFNHHNEEKKISIIDNNNKEDSGKIKISNLNVTINDNHILKDVNLEIPNNKITCIIGPSGCGKSTLLKTINRLIDNNNEKVKIEGQIVVDGEDIYGKKVEVTHIRKKLGLLSQRPVPLPMSIYDNITFGCKIHGIRKKKQLAQIVETNLRNAGLWDEVKDRLHSPAASLSIGQQQRLCLARGLAIEPQFILGDESTSALDPISSRHIEDLFLKLKERYGIILVTHTLRQALRIADHVIFIYLGKVIETGGKEVFNNPKHELTKQYLSGIFS</sequence>
<organism evidence="4">
    <name type="scientific">termite gut metagenome</name>
    <dbReference type="NCBI Taxonomy" id="433724"/>
    <lineage>
        <taxon>unclassified sequences</taxon>
        <taxon>metagenomes</taxon>
        <taxon>organismal metagenomes</taxon>
    </lineage>
</organism>
<dbReference type="GO" id="GO:0035435">
    <property type="term" value="P:phosphate ion transmembrane transport"/>
    <property type="evidence" value="ECO:0007669"/>
    <property type="project" value="InterPro"/>
</dbReference>
<dbReference type="InterPro" id="IPR005670">
    <property type="entry name" value="PstB-like"/>
</dbReference>
<dbReference type="PANTHER" id="PTHR43423:SF1">
    <property type="entry name" value="ABC TRANSPORTER I FAMILY MEMBER 17"/>
    <property type="match status" value="1"/>
</dbReference>
<reference evidence="4" key="1">
    <citation type="submission" date="2019-03" db="EMBL/GenBank/DDBJ databases">
        <title>Single cell metagenomics reveals metabolic interactions within the superorganism composed of flagellate Streblomastix strix and complex community of Bacteroidetes bacteria on its surface.</title>
        <authorList>
            <person name="Treitli S.C."/>
            <person name="Kolisko M."/>
            <person name="Husnik F."/>
            <person name="Keeling P."/>
            <person name="Hampl V."/>
        </authorList>
    </citation>
    <scope>NUCLEOTIDE SEQUENCE</scope>
    <source>
        <strain evidence="4">STM</strain>
    </source>
</reference>
<protein>
    <submittedName>
        <fullName evidence="4">Phosphate import ATP-binding protein PstB 3</fullName>
    </submittedName>
</protein>
<dbReference type="EMBL" id="SNRY01000320">
    <property type="protein sequence ID" value="KAA6342528.1"/>
    <property type="molecule type" value="Genomic_DNA"/>
</dbReference>
<keyword evidence="1" id="KW-0547">Nucleotide-binding</keyword>
<dbReference type="GO" id="GO:0016020">
    <property type="term" value="C:membrane"/>
    <property type="evidence" value="ECO:0007669"/>
    <property type="project" value="InterPro"/>
</dbReference>
<evidence type="ECO:0000256" key="2">
    <source>
        <dbReference type="ARBA" id="ARBA00022840"/>
    </source>
</evidence>
<dbReference type="GO" id="GO:0016887">
    <property type="term" value="F:ATP hydrolysis activity"/>
    <property type="evidence" value="ECO:0007669"/>
    <property type="project" value="InterPro"/>
</dbReference>
<accession>A0A5J4S9F9</accession>
<dbReference type="InterPro" id="IPR027417">
    <property type="entry name" value="P-loop_NTPase"/>
</dbReference>